<evidence type="ECO:0000313" key="4">
    <source>
        <dbReference type="EMBL" id="GAB09316.1"/>
    </source>
</evidence>
<dbReference type="Pfam" id="PF04012">
    <property type="entry name" value="PspA_IM30"/>
    <property type="match status" value="1"/>
</dbReference>
<gene>
    <name evidence="4" type="ORF">GOARA_036_00480</name>
</gene>
<protein>
    <recommendedName>
        <fullName evidence="6">PspA/IM30 family protein</fullName>
    </recommendedName>
</protein>
<evidence type="ECO:0000313" key="5">
    <source>
        <dbReference type="Proteomes" id="UP000035088"/>
    </source>
</evidence>
<comment type="similarity">
    <text evidence="1">Belongs to the PspA/Vipp/IM30 family.</text>
</comment>
<comment type="caution">
    <text evidence="4">The sequence shown here is derived from an EMBL/GenBank/DDBJ whole genome shotgun (WGS) entry which is preliminary data.</text>
</comment>
<organism evidence="4 5">
    <name type="scientific">Gordonia araii NBRC 100433</name>
    <dbReference type="NCBI Taxonomy" id="1073574"/>
    <lineage>
        <taxon>Bacteria</taxon>
        <taxon>Bacillati</taxon>
        <taxon>Actinomycetota</taxon>
        <taxon>Actinomycetes</taxon>
        <taxon>Mycobacteriales</taxon>
        <taxon>Gordoniaceae</taxon>
        <taxon>Gordonia</taxon>
    </lineage>
</organism>
<evidence type="ECO:0000256" key="3">
    <source>
        <dbReference type="SAM" id="MobiDB-lite"/>
    </source>
</evidence>
<dbReference type="STRING" id="1073574.GOARA_036_00480"/>
<dbReference type="Proteomes" id="UP000035088">
    <property type="component" value="Unassembled WGS sequence"/>
</dbReference>
<evidence type="ECO:0000256" key="1">
    <source>
        <dbReference type="ARBA" id="ARBA00043985"/>
    </source>
</evidence>
<evidence type="ECO:0008006" key="6">
    <source>
        <dbReference type="Google" id="ProtNLM"/>
    </source>
</evidence>
<feature type="coiled-coil region" evidence="2">
    <location>
        <begin position="27"/>
        <end position="82"/>
    </location>
</feature>
<feature type="region of interest" description="Disordered" evidence="3">
    <location>
        <begin position="220"/>
        <end position="264"/>
    </location>
</feature>
<dbReference type="OrthoDB" id="3542619at2"/>
<keyword evidence="2" id="KW-0175">Coiled coil</keyword>
<dbReference type="AlphaFoldDB" id="G7H0E1"/>
<proteinExistence type="inferred from homology"/>
<sequence length="264" mass="28826">MANPFVKLWNYMKAWGNATIDEKADPKIQIQQAIEDAQRQHQALSQQAAAVIGNQRQLEMKLNRQLEDVERLQANVRQALTLSDQATAAGDTAKSTEYTNAAEAFAAQLVTAEQSVEDLKTLHDQSLHAAAEAKTAVERNAMMLQQKLAERSKLLTQLEQAKMQEQVSASLQQMSELTVPGNTPNLDQVREKIEQRYANALGSAELARNSVSGRMAEVEASSTKLAGHARLEQIRASMGELPKGDSAAAPSLEKKAKPQANPAD</sequence>
<evidence type="ECO:0000256" key="2">
    <source>
        <dbReference type="SAM" id="Coils"/>
    </source>
</evidence>
<name>G7H0E1_9ACTN</name>
<dbReference type="RefSeq" id="WP_007321392.1">
    <property type="nucleotide sequence ID" value="NZ_BAEE01000036.1"/>
</dbReference>
<dbReference type="EMBL" id="BAEE01000036">
    <property type="protein sequence ID" value="GAB09316.1"/>
    <property type="molecule type" value="Genomic_DNA"/>
</dbReference>
<keyword evidence="5" id="KW-1185">Reference proteome</keyword>
<reference evidence="4 5" key="1">
    <citation type="submission" date="2011-11" db="EMBL/GenBank/DDBJ databases">
        <title>Whole genome shotgun sequence of Gordonia araii NBRC 100433.</title>
        <authorList>
            <person name="Yoshida Y."/>
            <person name="Hosoyama A."/>
            <person name="Tsuchikane K."/>
            <person name="Katsumata H."/>
            <person name="Yamazaki S."/>
            <person name="Fujita N."/>
        </authorList>
    </citation>
    <scope>NUCLEOTIDE SEQUENCE [LARGE SCALE GENOMIC DNA]</scope>
    <source>
        <strain evidence="4 5">NBRC 100433</strain>
    </source>
</reference>
<dbReference type="InterPro" id="IPR007157">
    <property type="entry name" value="PspA_VIPP1"/>
</dbReference>
<accession>G7H0E1</accession>